<organism evidence="9 10">
    <name type="scientific">Lomentospora prolificans</name>
    <dbReference type="NCBI Taxonomy" id="41688"/>
    <lineage>
        <taxon>Eukaryota</taxon>
        <taxon>Fungi</taxon>
        <taxon>Dikarya</taxon>
        <taxon>Ascomycota</taxon>
        <taxon>Pezizomycotina</taxon>
        <taxon>Sordariomycetes</taxon>
        <taxon>Hypocreomycetidae</taxon>
        <taxon>Microascales</taxon>
        <taxon>Microascaceae</taxon>
        <taxon>Lomentospora</taxon>
    </lineage>
</organism>
<accession>A0A2N3N5W8</accession>
<keyword evidence="6 8" id="KW-0472">Membrane</keyword>
<reference evidence="9 10" key="1">
    <citation type="journal article" date="2017" name="G3 (Bethesda)">
        <title>First Draft Genome Sequence of the Pathogenic Fungus Lomentospora prolificans (Formerly Scedosporium prolificans).</title>
        <authorList>
            <person name="Luo R."/>
            <person name="Zimin A."/>
            <person name="Workman R."/>
            <person name="Fan Y."/>
            <person name="Pertea G."/>
            <person name="Grossman N."/>
            <person name="Wear M.P."/>
            <person name="Jia B."/>
            <person name="Miller H."/>
            <person name="Casadevall A."/>
            <person name="Timp W."/>
            <person name="Zhang S.X."/>
            <person name="Salzberg S.L."/>
        </authorList>
    </citation>
    <scope>NUCLEOTIDE SEQUENCE [LARGE SCALE GENOMIC DNA]</scope>
    <source>
        <strain evidence="9 10">JHH-5317</strain>
    </source>
</reference>
<evidence type="ECO:0000256" key="2">
    <source>
        <dbReference type="ARBA" id="ARBA00022692"/>
    </source>
</evidence>
<evidence type="ECO:0000256" key="8">
    <source>
        <dbReference type="SAM" id="Phobius"/>
    </source>
</evidence>
<sequence length="416" mass="46202">MVWRRVAQHLLFIRQHVLTIRIQVFKAVRDTITSKTTRRVLLNFTLLAGSSLALLFLSILSTAIFFTNYVPDKSLTWPVYLQYGIGTHPFGITRLTRPLPKTQQGYDISVSLTLPKSLPDTQRGNFMVALHLLDSEPSNSLGIVKYPESGRSLIDPDSVIFTSRRPALVPHVDPAVNLVKRLILLPYHILVPSSQYYALTVKLAEGVTFPREARIPKSIYVEVQAGQQIHTYEASVTLTAKLRGLRWILHNYRLPAFITLTLGFWSVEMLFAALALFFIGMAMRPSDRPDLADGNNSYPHLGPPPDQGKGIEGPQPSGSGTPLITAASAKRFAENDSGESSGTSNSGGARRRRIKEEAGPKDELSKTLREDTDDEPEDVRIKEEAEGTTEDEEFGKSLSGDTEEETKIKVEDDSDN</sequence>
<dbReference type="STRING" id="41688.A0A2N3N5W8"/>
<evidence type="ECO:0000313" key="9">
    <source>
        <dbReference type="EMBL" id="PKS07840.1"/>
    </source>
</evidence>
<proteinExistence type="predicted"/>
<keyword evidence="2 8" id="KW-0812">Transmembrane</keyword>
<dbReference type="AlphaFoldDB" id="A0A2N3N5W8"/>
<comment type="subcellular location">
    <subcellularLocation>
        <location evidence="1">Endoplasmic reticulum membrane</location>
        <topology evidence="1">Multi-pass membrane protein</topology>
    </subcellularLocation>
</comment>
<name>A0A2N3N5W8_9PEZI</name>
<evidence type="ECO:0000256" key="3">
    <source>
        <dbReference type="ARBA" id="ARBA00022824"/>
    </source>
</evidence>
<evidence type="ECO:0000256" key="1">
    <source>
        <dbReference type="ARBA" id="ARBA00004477"/>
    </source>
</evidence>
<evidence type="ECO:0000256" key="7">
    <source>
        <dbReference type="SAM" id="MobiDB-lite"/>
    </source>
</evidence>
<feature type="region of interest" description="Disordered" evidence="7">
    <location>
        <begin position="290"/>
        <end position="416"/>
    </location>
</feature>
<keyword evidence="10" id="KW-1185">Reference proteome</keyword>
<dbReference type="CDD" id="cd23995">
    <property type="entry name" value="Seipin_BSCL2_like"/>
    <property type="match status" value="1"/>
</dbReference>
<feature type="compositionally biased region" description="Basic and acidic residues" evidence="7">
    <location>
        <begin position="354"/>
        <end position="370"/>
    </location>
</feature>
<gene>
    <name evidence="9" type="ORF">jhhlp_006448</name>
</gene>
<dbReference type="OrthoDB" id="3990054at2759"/>
<feature type="compositionally biased region" description="Low complexity" evidence="7">
    <location>
        <begin position="338"/>
        <end position="348"/>
    </location>
</feature>
<evidence type="ECO:0000256" key="4">
    <source>
        <dbReference type="ARBA" id="ARBA00022989"/>
    </source>
</evidence>
<comment type="caution">
    <text evidence="9">The sequence shown here is derived from an EMBL/GenBank/DDBJ whole genome shotgun (WGS) entry which is preliminary data.</text>
</comment>
<keyword evidence="5" id="KW-0443">Lipid metabolism</keyword>
<dbReference type="GO" id="GO:0006629">
    <property type="term" value="P:lipid metabolic process"/>
    <property type="evidence" value="ECO:0007669"/>
    <property type="project" value="UniProtKB-KW"/>
</dbReference>
<dbReference type="GO" id="GO:0005789">
    <property type="term" value="C:endoplasmic reticulum membrane"/>
    <property type="evidence" value="ECO:0007669"/>
    <property type="project" value="UniProtKB-SubCell"/>
</dbReference>
<dbReference type="PANTHER" id="PTHR21212">
    <property type="entry name" value="BERNARDINELLI-SEIP CONGENITAL LIPODYSTROPHY 2 HOMOLOG BSCL2 PROTEIN"/>
    <property type="match status" value="1"/>
</dbReference>
<evidence type="ECO:0000313" key="10">
    <source>
        <dbReference type="Proteomes" id="UP000233524"/>
    </source>
</evidence>
<dbReference type="GO" id="GO:0140042">
    <property type="term" value="P:lipid droplet formation"/>
    <property type="evidence" value="ECO:0007669"/>
    <property type="project" value="UniProtKB-ARBA"/>
</dbReference>
<dbReference type="InParanoid" id="A0A2N3N5W8"/>
<feature type="transmembrane region" description="Helical" evidence="8">
    <location>
        <begin position="256"/>
        <end position="279"/>
    </location>
</feature>
<evidence type="ECO:0000256" key="6">
    <source>
        <dbReference type="ARBA" id="ARBA00023136"/>
    </source>
</evidence>
<protein>
    <recommendedName>
        <fullName evidence="11">Seipin</fullName>
    </recommendedName>
</protein>
<dbReference type="EMBL" id="NLAX01000701">
    <property type="protein sequence ID" value="PKS07840.1"/>
    <property type="molecule type" value="Genomic_DNA"/>
</dbReference>
<feature type="transmembrane region" description="Helical" evidence="8">
    <location>
        <begin position="40"/>
        <end position="66"/>
    </location>
</feature>
<dbReference type="InterPro" id="IPR009617">
    <property type="entry name" value="Seipin"/>
</dbReference>
<dbReference type="VEuPathDB" id="FungiDB:jhhlp_006448"/>
<keyword evidence="4 8" id="KW-1133">Transmembrane helix</keyword>
<evidence type="ECO:0000256" key="5">
    <source>
        <dbReference type="ARBA" id="ARBA00023098"/>
    </source>
</evidence>
<dbReference type="Proteomes" id="UP000233524">
    <property type="component" value="Unassembled WGS sequence"/>
</dbReference>
<dbReference type="PANTHER" id="PTHR21212:SF0">
    <property type="entry name" value="SEIPIN"/>
    <property type="match status" value="1"/>
</dbReference>
<keyword evidence="3" id="KW-0256">Endoplasmic reticulum</keyword>
<feature type="compositionally biased region" description="Basic and acidic residues" evidence="7">
    <location>
        <begin position="405"/>
        <end position="416"/>
    </location>
</feature>
<dbReference type="Pfam" id="PF06775">
    <property type="entry name" value="Seipin"/>
    <property type="match status" value="1"/>
</dbReference>
<evidence type="ECO:0008006" key="11">
    <source>
        <dbReference type="Google" id="ProtNLM"/>
    </source>
</evidence>